<evidence type="ECO:0000256" key="3">
    <source>
        <dbReference type="ARBA" id="ARBA00022781"/>
    </source>
</evidence>
<keyword evidence="7" id="KW-0139">CF(1)</keyword>
<dbReference type="Pfam" id="PF00213">
    <property type="entry name" value="OSCP"/>
    <property type="match status" value="1"/>
</dbReference>
<evidence type="ECO:0000313" key="8">
    <source>
        <dbReference type="EMBL" id="QSE98351.1"/>
    </source>
</evidence>
<keyword evidence="3 7" id="KW-0375">Hydrogen ion transport</keyword>
<comment type="function">
    <text evidence="7">This protein is part of the stalk that links CF(0) to CF(1). It either transmits conformational changes from CF(0) to CF(1) or is implicated in proton conduction.</text>
</comment>
<dbReference type="PROSITE" id="PS00389">
    <property type="entry name" value="ATPASE_DELTA"/>
    <property type="match status" value="1"/>
</dbReference>
<keyword evidence="7" id="KW-1003">Cell membrane</keyword>
<sequence>MSDIRVASRYAKSLLELAAEQNVLDAVHNDMVSLVKVCEESRDFYLMLKNPVIKHDKKRAILHKVFTKANKITLAIFDIITRKNRESILFEIAKQFDIQYNVHMSIERASVTTAVPLDKELKKQLEDVVRKISKLDKVDLIEKVDEEIIGGFILKVGDRQIDDSLRTKLKALDLKFSQNPYIKEF</sequence>
<dbReference type="SUPFAM" id="SSF47928">
    <property type="entry name" value="N-terminal domain of the delta subunit of the F1F0-ATP synthase"/>
    <property type="match status" value="1"/>
</dbReference>
<comment type="function">
    <text evidence="7">F(1)F(0) ATP synthase produces ATP from ADP in the presence of a proton or sodium gradient. F-type ATPases consist of two structural domains, F(1) containing the extramembraneous catalytic core and F(0) containing the membrane proton channel, linked together by a central stalk and a peripheral stalk. During catalysis, ATP synthesis in the catalytic domain of F(1) is coupled via a rotary mechanism of the central stalk subunits to proton translocation.</text>
</comment>
<keyword evidence="9" id="KW-1185">Reference proteome</keyword>
<accession>A0A975A1Z3</accession>
<dbReference type="Proteomes" id="UP000662783">
    <property type="component" value="Chromosome"/>
</dbReference>
<organism evidence="8 9">
    <name type="scientific">Fulvivirga lutea</name>
    <dbReference type="NCBI Taxonomy" id="2810512"/>
    <lineage>
        <taxon>Bacteria</taxon>
        <taxon>Pseudomonadati</taxon>
        <taxon>Bacteroidota</taxon>
        <taxon>Cytophagia</taxon>
        <taxon>Cytophagales</taxon>
        <taxon>Fulvivirgaceae</taxon>
        <taxon>Fulvivirga</taxon>
    </lineage>
</organism>
<evidence type="ECO:0000256" key="4">
    <source>
        <dbReference type="ARBA" id="ARBA00023065"/>
    </source>
</evidence>
<dbReference type="GO" id="GO:0005886">
    <property type="term" value="C:plasma membrane"/>
    <property type="evidence" value="ECO:0007669"/>
    <property type="project" value="UniProtKB-SubCell"/>
</dbReference>
<keyword evidence="4 7" id="KW-0406">Ion transport</keyword>
<dbReference type="PRINTS" id="PR00125">
    <property type="entry name" value="ATPASEDELTA"/>
</dbReference>
<keyword evidence="6 7" id="KW-0066">ATP synthesis</keyword>
<dbReference type="PANTHER" id="PTHR11910">
    <property type="entry name" value="ATP SYNTHASE DELTA CHAIN"/>
    <property type="match status" value="1"/>
</dbReference>
<name>A0A975A1Z3_9BACT</name>
<evidence type="ECO:0000313" key="9">
    <source>
        <dbReference type="Proteomes" id="UP000662783"/>
    </source>
</evidence>
<dbReference type="InterPro" id="IPR026015">
    <property type="entry name" value="ATP_synth_OSCP/delta_N_sf"/>
</dbReference>
<dbReference type="KEGG" id="fuv:JR347_04545"/>
<protein>
    <recommendedName>
        <fullName evidence="7">ATP synthase subunit delta</fullName>
    </recommendedName>
    <alternativeName>
        <fullName evidence="7">ATP synthase F(1) sector subunit delta</fullName>
    </alternativeName>
    <alternativeName>
        <fullName evidence="7">F-type ATPase subunit delta</fullName>
        <shortName evidence="7">F-ATPase subunit delta</shortName>
    </alternativeName>
</protein>
<reference evidence="8" key="1">
    <citation type="submission" date="2021-02" db="EMBL/GenBank/DDBJ databases">
        <title>Fulvivirga sp. S481 isolated from sea water.</title>
        <authorList>
            <person name="Bae S.S."/>
            <person name="Baek K."/>
        </authorList>
    </citation>
    <scope>NUCLEOTIDE SEQUENCE</scope>
    <source>
        <strain evidence="8">S481</strain>
    </source>
</reference>
<evidence type="ECO:0000256" key="2">
    <source>
        <dbReference type="ARBA" id="ARBA00022448"/>
    </source>
</evidence>
<comment type="subcellular location">
    <subcellularLocation>
        <location evidence="7">Cell membrane</location>
        <topology evidence="7">Peripheral membrane protein</topology>
    </subcellularLocation>
    <subcellularLocation>
        <location evidence="1">Membrane</location>
    </subcellularLocation>
</comment>
<dbReference type="AlphaFoldDB" id="A0A975A1Z3"/>
<dbReference type="RefSeq" id="WP_205722865.1">
    <property type="nucleotide sequence ID" value="NZ_CP070608.1"/>
</dbReference>
<dbReference type="HAMAP" id="MF_01416">
    <property type="entry name" value="ATP_synth_delta_bact"/>
    <property type="match status" value="1"/>
</dbReference>
<keyword evidence="2 7" id="KW-0813">Transport</keyword>
<dbReference type="GO" id="GO:0045259">
    <property type="term" value="C:proton-transporting ATP synthase complex"/>
    <property type="evidence" value="ECO:0007669"/>
    <property type="project" value="UniProtKB-KW"/>
</dbReference>
<dbReference type="EMBL" id="CP070608">
    <property type="protein sequence ID" value="QSE98351.1"/>
    <property type="molecule type" value="Genomic_DNA"/>
</dbReference>
<dbReference type="NCBIfam" id="TIGR01145">
    <property type="entry name" value="ATP_synt_delta"/>
    <property type="match status" value="1"/>
</dbReference>
<dbReference type="GO" id="GO:0046933">
    <property type="term" value="F:proton-transporting ATP synthase activity, rotational mechanism"/>
    <property type="evidence" value="ECO:0007669"/>
    <property type="project" value="UniProtKB-UniRule"/>
</dbReference>
<evidence type="ECO:0000256" key="7">
    <source>
        <dbReference type="HAMAP-Rule" id="MF_01416"/>
    </source>
</evidence>
<gene>
    <name evidence="7 8" type="primary">atpH</name>
    <name evidence="8" type="ORF">JR347_04545</name>
</gene>
<evidence type="ECO:0000256" key="6">
    <source>
        <dbReference type="ARBA" id="ARBA00023310"/>
    </source>
</evidence>
<evidence type="ECO:0000256" key="5">
    <source>
        <dbReference type="ARBA" id="ARBA00023136"/>
    </source>
</evidence>
<comment type="similarity">
    <text evidence="7">Belongs to the ATPase delta chain family.</text>
</comment>
<evidence type="ECO:0000256" key="1">
    <source>
        <dbReference type="ARBA" id="ARBA00004370"/>
    </source>
</evidence>
<proteinExistence type="inferred from homology"/>
<dbReference type="InterPro" id="IPR000711">
    <property type="entry name" value="ATPase_OSCP/dsu"/>
</dbReference>
<dbReference type="Gene3D" id="1.10.520.20">
    <property type="entry name" value="N-terminal domain of the delta subunit of the F1F0-ATP synthase"/>
    <property type="match status" value="1"/>
</dbReference>
<keyword evidence="5 7" id="KW-0472">Membrane</keyword>
<dbReference type="InterPro" id="IPR020781">
    <property type="entry name" value="ATPase_OSCP/d_CS"/>
</dbReference>